<evidence type="ECO:0000313" key="3">
    <source>
        <dbReference type="EMBL" id="QNQ08411.1"/>
    </source>
</evidence>
<gene>
    <name evidence="3" type="ORF">H3Z74_16885</name>
</gene>
<dbReference type="Gene3D" id="3.40.50.1110">
    <property type="entry name" value="SGNH hydrolase"/>
    <property type="match status" value="1"/>
</dbReference>
<reference evidence="3 4" key="1">
    <citation type="submission" date="2020-09" db="EMBL/GenBank/DDBJ databases">
        <title>Sphingomonas sp., a new species isolated from pork steak.</title>
        <authorList>
            <person name="Heidler von Heilborn D."/>
        </authorList>
    </citation>
    <scope>NUCLEOTIDE SEQUENCE [LARGE SCALE GENOMIC DNA]</scope>
    <source>
        <strain evidence="4">S8-3T</strain>
    </source>
</reference>
<keyword evidence="4" id="KW-1185">Reference proteome</keyword>
<dbReference type="PANTHER" id="PTHR43784">
    <property type="entry name" value="GDSL-LIKE LIPASE/ACYLHYDROLASE, PUTATIVE (AFU_ORTHOLOGUE AFUA_2G00820)-RELATED"/>
    <property type="match status" value="1"/>
</dbReference>
<keyword evidence="3" id="KW-0378">Hydrolase</keyword>
<dbReference type="Pfam" id="PF13472">
    <property type="entry name" value="Lipase_GDSL_2"/>
    <property type="match status" value="1"/>
</dbReference>
<dbReference type="RefSeq" id="WP_187760739.1">
    <property type="nucleotide sequence ID" value="NZ_CP061038.1"/>
</dbReference>
<dbReference type="SUPFAM" id="SSF52266">
    <property type="entry name" value="SGNH hydrolase"/>
    <property type="match status" value="1"/>
</dbReference>
<feature type="domain" description="SGNH hydrolase-type esterase" evidence="2">
    <location>
        <begin position="200"/>
        <end position="397"/>
    </location>
</feature>
<dbReference type="AlphaFoldDB" id="A0A7H0LFF8"/>
<sequence>MNRLSAALAALALVAPGSALAADWVPGWSASPQAVWGEGFVLPAGVPVSLEDRTVRQVVRIGIGGTRVRIRLSNAYGRSPVRIAGVHLARSTGGSAIAGVTDRVVTFGGEPGVVLAPGASVLSDAVSLPVGAAADLAVSLYFRGAVPVDSFHWDGRRSAYILRGDHLAAPAFARPDLTSVRLFLSDVLVEAPTARGTVVVLGDSITDGAGATMEAERRWPDYLAARAAPQGISVVNAGISGARLLSDGMGSNALARIDRDVLAQPGVRTLILLLGINDIAWPGTPFAPDEPPMRFERLAAGYRQIVARAHANGVRVVGATLTPFAGALPGTPMAATYYSAEKDSLRRRINDWIRSSGTFDTVVDFDRLLSDPAAPATLRRDYDSGDRLHPGDAGNAAMAGAIDLATLIGGSGR</sequence>
<feature type="signal peptide" evidence="1">
    <location>
        <begin position="1"/>
        <end position="21"/>
    </location>
</feature>
<evidence type="ECO:0000313" key="4">
    <source>
        <dbReference type="Proteomes" id="UP000516148"/>
    </source>
</evidence>
<protein>
    <submittedName>
        <fullName evidence="3">SGNH/GDSL hydrolase family protein</fullName>
    </submittedName>
</protein>
<dbReference type="KEGG" id="spap:H3Z74_16885"/>
<dbReference type="PANTHER" id="PTHR43784:SF2">
    <property type="entry name" value="GDSL-LIKE LIPASE_ACYLHYDROLASE, PUTATIVE (AFU_ORTHOLOGUE AFUA_2G00820)-RELATED"/>
    <property type="match status" value="1"/>
</dbReference>
<dbReference type="GO" id="GO:0016788">
    <property type="term" value="F:hydrolase activity, acting on ester bonds"/>
    <property type="evidence" value="ECO:0007669"/>
    <property type="project" value="UniProtKB-ARBA"/>
</dbReference>
<proteinExistence type="predicted"/>
<evidence type="ECO:0000259" key="2">
    <source>
        <dbReference type="Pfam" id="PF13472"/>
    </source>
</evidence>
<organism evidence="3 4">
    <name type="scientific">Sphingomonas alpina</name>
    <dbReference type="NCBI Taxonomy" id="653931"/>
    <lineage>
        <taxon>Bacteria</taxon>
        <taxon>Pseudomonadati</taxon>
        <taxon>Pseudomonadota</taxon>
        <taxon>Alphaproteobacteria</taxon>
        <taxon>Sphingomonadales</taxon>
        <taxon>Sphingomonadaceae</taxon>
        <taxon>Sphingomonas</taxon>
    </lineage>
</organism>
<accession>A0A7H0LFF8</accession>
<evidence type="ECO:0000256" key="1">
    <source>
        <dbReference type="SAM" id="SignalP"/>
    </source>
</evidence>
<dbReference type="InterPro" id="IPR013830">
    <property type="entry name" value="SGNH_hydro"/>
</dbReference>
<keyword evidence="1" id="KW-0732">Signal</keyword>
<dbReference type="InterPro" id="IPR036514">
    <property type="entry name" value="SGNH_hydro_sf"/>
</dbReference>
<dbReference type="InterPro" id="IPR053140">
    <property type="entry name" value="GDSL_Rv0518-like"/>
</dbReference>
<dbReference type="EMBL" id="CP061038">
    <property type="protein sequence ID" value="QNQ08411.1"/>
    <property type="molecule type" value="Genomic_DNA"/>
</dbReference>
<dbReference type="CDD" id="cd01830">
    <property type="entry name" value="XynE_like"/>
    <property type="match status" value="1"/>
</dbReference>
<dbReference type="Proteomes" id="UP000516148">
    <property type="component" value="Chromosome"/>
</dbReference>
<feature type="chain" id="PRO_5028915618" evidence="1">
    <location>
        <begin position="22"/>
        <end position="413"/>
    </location>
</feature>
<name>A0A7H0LFF8_9SPHN</name>